<name>A0A0C2XXU9_HEBCY</name>
<reference evidence="1 2" key="1">
    <citation type="submission" date="2014-04" db="EMBL/GenBank/DDBJ databases">
        <authorList>
            <consortium name="DOE Joint Genome Institute"/>
            <person name="Kuo A."/>
            <person name="Gay G."/>
            <person name="Dore J."/>
            <person name="Kohler A."/>
            <person name="Nagy L.G."/>
            <person name="Floudas D."/>
            <person name="Copeland A."/>
            <person name="Barry K.W."/>
            <person name="Cichocki N."/>
            <person name="Veneault-Fourrey C."/>
            <person name="LaButti K."/>
            <person name="Lindquist E.A."/>
            <person name="Lipzen A."/>
            <person name="Lundell T."/>
            <person name="Morin E."/>
            <person name="Murat C."/>
            <person name="Sun H."/>
            <person name="Tunlid A."/>
            <person name="Henrissat B."/>
            <person name="Grigoriev I.V."/>
            <person name="Hibbett D.S."/>
            <person name="Martin F."/>
            <person name="Nordberg H.P."/>
            <person name="Cantor M.N."/>
            <person name="Hua S.X."/>
        </authorList>
    </citation>
    <scope>NUCLEOTIDE SEQUENCE [LARGE SCALE GENOMIC DNA]</scope>
    <source>
        <strain evidence="2">h7</strain>
    </source>
</reference>
<dbReference type="Proteomes" id="UP000053424">
    <property type="component" value="Unassembled WGS sequence"/>
</dbReference>
<dbReference type="EMBL" id="KN831778">
    <property type="protein sequence ID" value="KIM42493.1"/>
    <property type="molecule type" value="Genomic_DNA"/>
</dbReference>
<gene>
    <name evidence="1" type="ORF">M413DRAFT_27236</name>
</gene>
<organism evidence="1 2">
    <name type="scientific">Hebeloma cylindrosporum</name>
    <dbReference type="NCBI Taxonomy" id="76867"/>
    <lineage>
        <taxon>Eukaryota</taxon>
        <taxon>Fungi</taxon>
        <taxon>Dikarya</taxon>
        <taxon>Basidiomycota</taxon>
        <taxon>Agaricomycotina</taxon>
        <taxon>Agaricomycetes</taxon>
        <taxon>Agaricomycetidae</taxon>
        <taxon>Agaricales</taxon>
        <taxon>Agaricineae</taxon>
        <taxon>Hymenogastraceae</taxon>
        <taxon>Hebeloma</taxon>
    </lineage>
</organism>
<sequence>MAVSFARKQQVPGDTVERMDFGELVPHEQKILPLGRDAVDILSQHFSSLVPSLQKGPPDGNSPKLIERMESADVPQNFKLFG</sequence>
<protein>
    <submittedName>
        <fullName evidence="1">Uncharacterized protein</fullName>
    </submittedName>
</protein>
<proteinExistence type="predicted"/>
<dbReference type="AlphaFoldDB" id="A0A0C2XXU9"/>
<dbReference type="HOGENOM" id="CLU_2558522_0_0_1"/>
<reference evidence="2" key="2">
    <citation type="submission" date="2015-01" db="EMBL/GenBank/DDBJ databases">
        <title>Evolutionary Origins and Diversification of the Mycorrhizal Mutualists.</title>
        <authorList>
            <consortium name="DOE Joint Genome Institute"/>
            <consortium name="Mycorrhizal Genomics Consortium"/>
            <person name="Kohler A."/>
            <person name="Kuo A."/>
            <person name="Nagy L.G."/>
            <person name="Floudas D."/>
            <person name="Copeland A."/>
            <person name="Barry K.W."/>
            <person name="Cichocki N."/>
            <person name="Veneault-Fourrey C."/>
            <person name="LaButti K."/>
            <person name="Lindquist E.A."/>
            <person name="Lipzen A."/>
            <person name="Lundell T."/>
            <person name="Morin E."/>
            <person name="Murat C."/>
            <person name="Riley R."/>
            <person name="Ohm R."/>
            <person name="Sun H."/>
            <person name="Tunlid A."/>
            <person name="Henrissat B."/>
            <person name="Grigoriev I.V."/>
            <person name="Hibbett D.S."/>
            <person name="Martin F."/>
        </authorList>
    </citation>
    <scope>NUCLEOTIDE SEQUENCE [LARGE SCALE GENOMIC DNA]</scope>
    <source>
        <strain evidence="2">h7</strain>
    </source>
</reference>
<evidence type="ECO:0000313" key="1">
    <source>
        <dbReference type="EMBL" id="KIM42493.1"/>
    </source>
</evidence>
<evidence type="ECO:0000313" key="2">
    <source>
        <dbReference type="Proteomes" id="UP000053424"/>
    </source>
</evidence>
<keyword evidence="2" id="KW-1185">Reference proteome</keyword>
<accession>A0A0C2XXU9</accession>